<keyword evidence="6" id="KW-0963">Cytoplasm</keyword>
<dbReference type="HAMAP" id="MF_00050">
    <property type="entry name" value="EF_Ts"/>
    <property type="match status" value="1"/>
</dbReference>
<dbReference type="InterPro" id="IPR018101">
    <property type="entry name" value="Transl_elong_Ts_CS"/>
</dbReference>
<dbReference type="GO" id="GO:0005737">
    <property type="term" value="C:cytoplasm"/>
    <property type="evidence" value="ECO:0007669"/>
    <property type="project" value="UniProtKB-SubCell"/>
</dbReference>
<comment type="function">
    <text evidence="5 6">Associates with the EF-Tu.GDP complex and induces the exchange of GDP to GTP. It remains bound to the aminoacyl-tRNA.EF-Tu.GTP complex up to the GTP hydrolysis stage on the ribosome.</text>
</comment>
<dbReference type="SUPFAM" id="SSF54713">
    <property type="entry name" value="Elongation factor Ts (EF-Ts), dimerisation domain"/>
    <property type="match status" value="2"/>
</dbReference>
<name>A0A1M5QVX1_9CLOT</name>
<dbReference type="FunFam" id="1.10.8.10:FF:000001">
    <property type="entry name" value="Elongation factor Ts"/>
    <property type="match status" value="1"/>
</dbReference>
<organism evidence="8 9">
    <name type="scientific">Clostridium grantii DSM 8605</name>
    <dbReference type="NCBI Taxonomy" id="1121316"/>
    <lineage>
        <taxon>Bacteria</taxon>
        <taxon>Bacillati</taxon>
        <taxon>Bacillota</taxon>
        <taxon>Clostridia</taxon>
        <taxon>Eubacteriales</taxon>
        <taxon>Clostridiaceae</taxon>
        <taxon>Clostridium</taxon>
    </lineage>
</organism>
<dbReference type="STRING" id="1121316.SAMN02745207_00328"/>
<dbReference type="PANTHER" id="PTHR11741">
    <property type="entry name" value="ELONGATION FACTOR TS"/>
    <property type="match status" value="1"/>
</dbReference>
<sequence>MAITALMVKELREMTGAGMMDCKKALTSTEGDMEKAVEFLREKGLAAAAKKAGRIAAEGVVATYVSEDKKTAVVLELNCETDFVGLNEAFIEFANTAAAYVANSTIATVEELLEAKMSGEETVKETLTALIAKLGEHMNIRRFERFTVDNGVIADYVHGGGRIGVLVELSCDKNDELLSSLGKDIAMQVAAVNPLFLDETSVDSEVLDKEREIYRVQALNEGKPEKIVDKMVEGRIKKYLKEICLVDQVFVKNSDFTIKTLLEAKSKEIGSEIKINKYIRFEKGEGIEKKEENFAEEVQKQLK</sequence>
<keyword evidence="9" id="KW-1185">Reference proteome</keyword>
<dbReference type="Proteomes" id="UP000184447">
    <property type="component" value="Unassembled WGS sequence"/>
</dbReference>
<keyword evidence="4 6" id="KW-0648">Protein biosynthesis</keyword>
<comment type="subcellular location">
    <subcellularLocation>
        <location evidence="6">Cytoplasm</location>
    </subcellularLocation>
</comment>
<dbReference type="PANTHER" id="PTHR11741:SF0">
    <property type="entry name" value="ELONGATION FACTOR TS, MITOCHONDRIAL"/>
    <property type="match status" value="1"/>
</dbReference>
<dbReference type="SUPFAM" id="SSF46934">
    <property type="entry name" value="UBA-like"/>
    <property type="match status" value="1"/>
</dbReference>
<dbReference type="Pfam" id="PF00889">
    <property type="entry name" value="EF_TS"/>
    <property type="match status" value="1"/>
</dbReference>
<evidence type="ECO:0000256" key="2">
    <source>
        <dbReference type="ARBA" id="ARBA00016956"/>
    </source>
</evidence>
<dbReference type="Gene3D" id="3.30.479.20">
    <property type="entry name" value="Elongation factor Ts, dimerisation domain"/>
    <property type="match status" value="2"/>
</dbReference>
<dbReference type="Gene3D" id="1.10.286.20">
    <property type="match status" value="1"/>
</dbReference>
<evidence type="ECO:0000256" key="6">
    <source>
        <dbReference type="HAMAP-Rule" id="MF_00050"/>
    </source>
</evidence>
<protein>
    <recommendedName>
        <fullName evidence="2 6">Elongation factor Ts</fullName>
        <shortName evidence="6">EF-Ts</shortName>
    </recommendedName>
</protein>
<evidence type="ECO:0000256" key="5">
    <source>
        <dbReference type="ARBA" id="ARBA00025453"/>
    </source>
</evidence>
<dbReference type="AlphaFoldDB" id="A0A1M5QVX1"/>
<dbReference type="InterPro" id="IPR009060">
    <property type="entry name" value="UBA-like_sf"/>
</dbReference>
<comment type="similarity">
    <text evidence="1 6">Belongs to the EF-Ts family.</text>
</comment>
<evidence type="ECO:0000313" key="9">
    <source>
        <dbReference type="Proteomes" id="UP000184447"/>
    </source>
</evidence>
<dbReference type="OrthoDB" id="9808348at2"/>
<dbReference type="CDD" id="cd14275">
    <property type="entry name" value="UBA_EF-Ts"/>
    <property type="match status" value="1"/>
</dbReference>
<dbReference type="InterPro" id="IPR001816">
    <property type="entry name" value="Transl_elong_EFTs/EF1B"/>
</dbReference>
<dbReference type="PROSITE" id="PS01126">
    <property type="entry name" value="EF_TS_1"/>
    <property type="match status" value="1"/>
</dbReference>
<dbReference type="NCBIfam" id="TIGR00116">
    <property type="entry name" value="tsf"/>
    <property type="match status" value="1"/>
</dbReference>
<dbReference type="InterPro" id="IPR014039">
    <property type="entry name" value="Transl_elong_EFTs/EF1B_dimer"/>
</dbReference>
<dbReference type="InterPro" id="IPR036402">
    <property type="entry name" value="EF-Ts_dimer_sf"/>
</dbReference>
<feature type="domain" description="Translation elongation factor EFTs/EF1B dimerisation" evidence="7">
    <location>
        <begin position="72"/>
        <end position="285"/>
    </location>
</feature>
<dbReference type="Gene3D" id="1.10.8.10">
    <property type="entry name" value="DNA helicase RuvA subunit, C-terminal domain"/>
    <property type="match status" value="1"/>
</dbReference>
<dbReference type="GO" id="GO:0003746">
    <property type="term" value="F:translation elongation factor activity"/>
    <property type="evidence" value="ECO:0007669"/>
    <property type="project" value="UniProtKB-UniRule"/>
</dbReference>
<dbReference type="EMBL" id="FQXM01000002">
    <property type="protein sequence ID" value="SHH18275.1"/>
    <property type="molecule type" value="Genomic_DNA"/>
</dbReference>
<evidence type="ECO:0000313" key="8">
    <source>
        <dbReference type="EMBL" id="SHH18275.1"/>
    </source>
</evidence>
<evidence type="ECO:0000256" key="3">
    <source>
        <dbReference type="ARBA" id="ARBA00022768"/>
    </source>
</evidence>
<evidence type="ECO:0000256" key="1">
    <source>
        <dbReference type="ARBA" id="ARBA00005532"/>
    </source>
</evidence>
<keyword evidence="3 6" id="KW-0251">Elongation factor</keyword>
<evidence type="ECO:0000259" key="7">
    <source>
        <dbReference type="Pfam" id="PF00889"/>
    </source>
</evidence>
<feature type="region of interest" description="Involved in Mg(2+) ion dislocation from EF-Tu" evidence="6">
    <location>
        <begin position="81"/>
        <end position="84"/>
    </location>
</feature>
<dbReference type="FunFam" id="1.10.286.20:FF:000001">
    <property type="entry name" value="Elongation factor Ts"/>
    <property type="match status" value="1"/>
</dbReference>
<dbReference type="RefSeq" id="WP_073336309.1">
    <property type="nucleotide sequence ID" value="NZ_FQXM01000002.1"/>
</dbReference>
<gene>
    <name evidence="6" type="primary">tsf</name>
    <name evidence="8" type="ORF">SAMN02745207_00328</name>
</gene>
<reference evidence="8 9" key="1">
    <citation type="submission" date="2016-11" db="EMBL/GenBank/DDBJ databases">
        <authorList>
            <person name="Jaros S."/>
            <person name="Januszkiewicz K."/>
            <person name="Wedrychowicz H."/>
        </authorList>
    </citation>
    <scope>NUCLEOTIDE SEQUENCE [LARGE SCALE GENOMIC DNA]</scope>
    <source>
        <strain evidence="8 9">DSM 8605</strain>
    </source>
</reference>
<proteinExistence type="inferred from homology"/>
<evidence type="ECO:0000256" key="4">
    <source>
        <dbReference type="ARBA" id="ARBA00022917"/>
    </source>
</evidence>
<accession>A0A1M5QVX1</accession>